<sequence>MDIPTIDFYACYLLESRDPRYRNQGHAYIGSTPDPIRRLRQHNGEIVGGAKRTSKKRPWAMLLFVHGFPSKLAALQFEWAWQRMFLPP</sequence>
<feature type="domain" description="GIY-YIG" evidence="1">
    <location>
        <begin position="7"/>
        <end position="88"/>
    </location>
</feature>
<dbReference type="CDD" id="cd10455">
    <property type="entry name" value="GIY-YIG_SLX1"/>
    <property type="match status" value="1"/>
</dbReference>
<evidence type="ECO:0000259" key="1">
    <source>
        <dbReference type="PROSITE" id="PS50164"/>
    </source>
</evidence>
<reference evidence="2 3" key="1">
    <citation type="submission" date="2016-07" db="EMBL/GenBank/DDBJ databases">
        <title>Pervasive Adenine N6-methylation of Active Genes in Fungi.</title>
        <authorList>
            <consortium name="DOE Joint Genome Institute"/>
            <person name="Mondo S.J."/>
            <person name="Dannebaum R.O."/>
            <person name="Kuo R.C."/>
            <person name="Labutti K."/>
            <person name="Haridas S."/>
            <person name="Kuo A."/>
            <person name="Salamov A."/>
            <person name="Ahrendt S.R."/>
            <person name="Lipzen A."/>
            <person name="Sullivan W."/>
            <person name="Andreopoulos W.B."/>
            <person name="Clum A."/>
            <person name="Lindquist E."/>
            <person name="Daum C."/>
            <person name="Ramamoorthy G.K."/>
            <person name="Gryganskyi A."/>
            <person name="Culley D."/>
            <person name="Magnuson J.K."/>
            <person name="James T.Y."/>
            <person name="O'Malley M.A."/>
            <person name="Stajich J.E."/>
            <person name="Spatafora J.W."/>
            <person name="Visel A."/>
            <person name="Grigoriev I.V."/>
        </authorList>
    </citation>
    <scope>NUCLEOTIDE SEQUENCE [LARGE SCALE GENOMIC DNA]</scope>
    <source>
        <strain evidence="2 3">PL171</strain>
    </source>
</reference>
<dbReference type="InterPro" id="IPR000305">
    <property type="entry name" value="GIY-YIG_endonuc"/>
</dbReference>
<keyword evidence="3" id="KW-1185">Reference proteome</keyword>
<protein>
    <recommendedName>
        <fullName evidence="1">GIY-YIG domain-containing protein</fullName>
    </recommendedName>
</protein>
<dbReference type="EMBL" id="MCFL01000162">
    <property type="protein sequence ID" value="ORZ29526.1"/>
    <property type="molecule type" value="Genomic_DNA"/>
</dbReference>
<proteinExistence type="predicted"/>
<dbReference type="InterPro" id="IPR035901">
    <property type="entry name" value="GIY-YIG_endonuc_sf"/>
</dbReference>
<evidence type="ECO:0000313" key="3">
    <source>
        <dbReference type="Proteomes" id="UP000193411"/>
    </source>
</evidence>
<gene>
    <name evidence="2" type="ORF">BCR44DRAFT_1449601</name>
</gene>
<dbReference type="SUPFAM" id="SSF82771">
    <property type="entry name" value="GIY-YIG endonuclease"/>
    <property type="match status" value="1"/>
</dbReference>
<dbReference type="InterPro" id="IPR050381">
    <property type="entry name" value="SLX1_endonuclease"/>
</dbReference>
<dbReference type="PANTHER" id="PTHR20208">
    <property type="entry name" value="STRUCTURE-SPECIFIC ENDONUCLEASE SUBUNIT SLX1"/>
    <property type="match status" value="1"/>
</dbReference>
<evidence type="ECO:0000313" key="2">
    <source>
        <dbReference type="EMBL" id="ORZ29526.1"/>
    </source>
</evidence>
<organism evidence="2 3">
    <name type="scientific">Catenaria anguillulae PL171</name>
    <dbReference type="NCBI Taxonomy" id="765915"/>
    <lineage>
        <taxon>Eukaryota</taxon>
        <taxon>Fungi</taxon>
        <taxon>Fungi incertae sedis</taxon>
        <taxon>Blastocladiomycota</taxon>
        <taxon>Blastocladiomycetes</taxon>
        <taxon>Blastocladiales</taxon>
        <taxon>Catenariaceae</taxon>
        <taxon>Catenaria</taxon>
    </lineage>
</organism>
<comment type="caution">
    <text evidence="2">The sequence shown here is derived from an EMBL/GenBank/DDBJ whole genome shotgun (WGS) entry which is preliminary data.</text>
</comment>
<dbReference type="Gene3D" id="3.40.1440.10">
    <property type="entry name" value="GIY-YIG endonuclease"/>
    <property type="match status" value="1"/>
</dbReference>
<dbReference type="AlphaFoldDB" id="A0A1Y2H4N9"/>
<dbReference type="Proteomes" id="UP000193411">
    <property type="component" value="Unassembled WGS sequence"/>
</dbReference>
<name>A0A1Y2H4N9_9FUNG</name>
<dbReference type="OrthoDB" id="24645at2759"/>
<accession>A0A1Y2H4N9</accession>
<dbReference type="PROSITE" id="PS50164">
    <property type="entry name" value="GIY_YIG"/>
    <property type="match status" value="1"/>
</dbReference>
<dbReference type="Pfam" id="PF01541">
    <property type="entry name" value="GIY-YIG"/>
    <property type="match status" value="1"/>
</dbReference>
<dbReference type="STRING" id="765915.A0A1Y2H4N9"/>